<dbReference type="InterPro" id="IPR027417">
    <property type="entry name" value="P-loop_NTPase"/>
</dbReference>
<dbReference type="WBParaSite" id="MCU_000786-RA">
    <property type="protein sequence ID" value="MCU_000786-RA"/>
    <property type="gene ID" value="MCU_000786"/>
</dbReference>
<dbReference type="InterPro" id="IPR013641">
    <property type="entry name" value="KTI12/PSTK"/>
</dbReference>
<sequence>MPLILFCGYPCSGKSLVAAKLAEALSARRPDCQVEVVSEEAIARANSPSPADQGDPRAQIFSDARLEKQLRSQIKSQADRILASKKGNSAVCVLVDANNYIKGYRYELHCVAKSTRHQQAIVYCTTPEMTCRANNSQLARYSDDLFTNLVSRFERPNPASRWDSPLYEICLPDLTLSPSPAEELQQLVEGLCDWTIHELLQSDVKITPNQSTIPVKAAAVDYLQTLEKATSRVIGLILTAQSQGDEQVSLPNHEYASLQLGGQEAWTPTTLAKAKRHFLAFVRSGFGAGVTKQTTEEQVCVLFIRFLANEGQKDALLA</sequence>
<comment type="similarity">
    <text evidence="3">Belongs to the KTI12 family.</text>
</comment>
<protein>
    <recommendedName>
        <fullName evidence="4">Protein KTI12 homolog</fullName>
    </recommendedName>
</protein>
<dbReference type="GO" id="GO:0005524">
    <property type="term" value="F:ATP binding"/>
    <property type="evidence" value="ECO:0007669"/>
    <property type="project" value="UniProtKB-KW"/>
</dbReference>
<reference evidence="5" key="1">
    <citation type="submission" date="2019-11" db="UniProtKB">
        <authorList>
            <consortium name="WormBaseParasite"/>
        </authorList>
    </citation>
    <scope>IDENTIFICATION</scope>
</reference>
<dbReference type="SUPFAM" id="SSF52540">
    <property type="entry name" value="P-loop containing nucleoside triphosphate hydrolases"/>
    <property type="match status" value="1"/>
</dbReference>
<dbReference type="AlphaFoldDB" id="A0A5K3EII9"/>
<organism evidence="5">
    <name type="scientific">Mesocestoides corti</name>
    <name type="common">Flatworm</name>
    <dbReference type="NCBI Taxonomy" id="53468"/>
    <lineage>
        <taxon>Eukaryota</taxon>
        <taxon>Metazoa</taxon>
        <taxon>Spiralia</taxon>
        <taxon>Lophotrochozoa</taxon>
        <taxon>Platyhelminthes</taxon>
        <taxon>Cestoda</taxon>
        <taxon>Eucestoda</taxon>
        <taxon>Cyclophyllidea</taxon>
        <taxon>Mesocestoididae</taxon>
        <taxon>Mesocestoides</taxon>
    </lineage>
</organism>
<dbReference type="Gene3D" id="3.40.50.300">
    <property type="entry name" value="P-loop containing nucleotide triphosphate hydrolases"/>
    <property type="match status" value="1"/>
</dbReference>
<name>A0A5K3EII9_MESCO</name>
<dbReference type="Pfam" id="PF08433">
    <property type="entry name" value="KTI12"/>
    <property type="match status" value="1"/>
</dbReference>
<evidence type="ECO:0000313" key="5">
    <source>
        <dbReference type="WBParaSite" id="MCU_000786-RA"/>
    </source>
</evidence>
<evidence type="ECO:0000256" key="1">
    <source>
        <dbReference type="ARBA" id="ARBA00022741"/>
    </source>
</evidence>
<keyword evidence="1" id="KW-0547">Nucleotide-binding</keyword>
<accession>A0A5K3EII9</accession>
<evidence type="ECO:0000256" key="2">
    <source>
        <dbReference type="ARBA" id="ARBA00022840"/>
    </source>
</evidence>
<keyword evidence="2" id="KW-0067">ATP-binding</keyword>
<evidence type="ECO:0000256" key="4">
    <source>
        <dbReference type="ARBA" id="ARBA00026170"/>
    </source>
</evidence>
<evidence type="ECO:0000256" key="3">
    <source>
        <dbReference type="ARBA" id="ARBA00025768"/>
    </source>
</evidence>
<proteinExistence type="inferred from homology"/>
<dbReference type="PANTHER" id="PTHR12435">
    <property type="match status" value="1"/>
</dbReference>